<gene>
    <name evidence="1" type="ORF">H920_13434</name>
</gene>
<reference evidence="1 2" key="1">
    <citation type="submission" date="2013-11" db="EMBL/GenBank/DDBJ databases">
        <title>The Damaraland mole rat (Fukomys damarensis) genome and evolution of African mole rats.</title>
        <authorList>
            <person name="Gladyshev V.N."/>
            <person name="Fang X."/>
        </authorList>
    </citation>
    <scope>NUCLEOTIDE SEQUENCE [LARGE SCALE GENOMIC DNA]</scope>
    <source>
        <tissue evidence="1">Liver</tissue>
    </source>
</reference>
<name>A0A091D433_FUKDA</name>
<protein>
    <submittedName>
        <fullName evidence="1">Uncharacterized protein</fullName>
    </submittedName>
</protein>
<dbReference type="EMBL" id="KN123387">
    <property type="protein sequence ID" value="KFO25238.1"/>
    <property type="molecule type" value="Genomic_DNA"/>
</dbReference>
<accession>A0A091D433</accession>
<dbReference type="AlphaFoldDB" id="A0A091D433"/>
<evidence type="ECO:0000313" key="1">
    <source>
        <dbReference type="EMBL" id="KFO25238.1"/>
    </source>
</evidence>
<sequence>MVARTQGSRAGPSRLLMQQYIFCAVTRLYRVRVGIVQPVLCTCVHMHVATIQTKSCTAGKMVLQWTAIVAVTPRIGCHTVGIRVWGAAVQSRHGYFLDQQPPVNFMLCEVGTVLAPPPQVEGRPKEDNWGTALGYDGAGPGMRGARPPCLGWMHGDGAEELASAALLCSLHRLALVILVSTVLLSH</sequence>
<keyword evidence="2" id="KW-1185">Reference proteome</keyword>
<evidence type="ECO:0000313" key="2">
    <source>
        <dbReference type="Proteomes" id="UP000028990"/>
    </source>
</evidence>
<organism evidence="1 2">
    <name type="scientific">Fukomys damarensis</name>
    <name type="common">Damaraland mole rat</name>
    <name type="synonym">Cryptomys damarensis</name>
    <dbReference type="NCBI Taxonomy" id="885580"/>
    <lineage>
        <taxon>Eukaryota</taxon>
        <taxon>Metazoa</taxon>
        <taxon>Chordata</taxon>
        <taxon>Craniata</taxon>
        <taxon>Vertebrata</taxon>
        <taxon>Euteleostomi</taxon>
        <taxon>Mammalia</taxon>
        <taxon>Eutheria</taxon>
        <taxon>Euarchontoglires</taxon>
        <taxon>Glires</taxon>
        <taxon>Rodentia</taxon>
        <taxon>Hystricomorpha</taxon>
        <taxon>Bathyergidae</taxon>
        <taxon>Fukomys</taxon>
    </lineage>
</organism>
<proteinExistence type="predicted"/>
<dbReference type="Proteomes" id="UP000028990">
    <property type="component" value="Unassembled WGS sequence"/>
</dbReference>